<keyword evidence="2" id="KW-0479">Metal-binding</keyword>
<comment type="catalytic activity">
    <reaction evidence="6">
        <text>O-phospho-L-seryl-[protein] + H2O = L-seryl-[protein] + phosphate</text>
        <dbReference type="Rhea" id="RHEA:20629"/>
        <dbReference type="Rhea" id="RHEA-COMP:9863"/>
        <dbReference type="Rhea" id="RHEA-COMP:11604"/>
        <dbReference type="ChEBI" id="CHEBI:15377"/>
        <dbReference type="ChEBI" id="CHEBI:29999"/>
        <dbReference type="ChEBI" id="CHEBI:43474"/>
        <dbReference type="ChEBI" id="CHEBI:83421"/>
        <dbReference type="EC" id="3.1.3.16"/>
    </reaction>
</comment>
<evidence type="ECO:0000313" key="10">
    <source>
        <dbReference type="EMBL" id="KAJ6234388.1"/>
    </source>
</evidence>
<evidence type="ECO:0000256" key="4">
    <source>
        <dbReference type="ARBA" id="ARBA00022912"/>
    </source>
</evidence>
<dbReference type="InterPro" id="IPR029052">
    <property type="entry name" value="Metallo-depent_PP-like"/>
</dbReference>
<dbReference type="EC" id="3.1.3.16" evidence="8"/>
<keyword evidence="3 8" id="KW-0378">Hydrolase</keyword>
<feature type="domain" description="Serine/threonine specific protein phosphatases" evidence="9">
    <location>
        <begin position="119"/>
        <end position="124"/>
    </location>
</feature>
<accession>A0ABQ8XP59</accession>
<evidence type="ECO:0000259" key="9">
    <source>
        <dbReference type="PROSITE" id="PS00125"/>
    </source>
</evidence>
<evidence type="ECO:0000256" key="8">
    <source>
        <dbReference type="RuleBase" id="RU004273"/>
    </source>
</evidence>
<keyword evidence="4" id="KW-0904">Protein phosphatase</keyword>
<dbReference type="InterPro" id="IPR050341">
    <property type="entry name" value="PP1_catalytic_subunit"/>
</dbReference>
<dbReference type="EMBL" id="JAOAOG010000270">
    <property type="protein sequence ID" value="KAJ6234388.1"/>
    <property type="molecule type" value="Genomic_DNA"/>
</dbReference>
<dbReference type="InterPro" id="IPR006186">
    <property type="entry name" value="Ser/Thr-sp_prot-phosphatase"/>
</dbReference>
<dbReference type="InterPro" id="IPR031675">
    <property type="entry name" value="STPPase_N"/>
</dbReference>
<dbReference type="SUPFAM" id="SSF56300">
    <property type="entry name" value="Metallo-dependent phosphatases"/>
    <property type="match status" value="1"/>
</dbReference>
<dbReference type="Proteomes" id="UP001150062">
    <property type="component" value="Unassembled WGS sequence"/>
</dbReference>
<dbReference type="PANTHER" id="PTHR11668:SF300">
    <property type="entry name" value="SERINE_THREONINE-PROTEIN PHOSPHATASE"/>
    <property type="match status" value="1"/>
</dbReference>
<evidence type="ECO:0000256" key="7">
    <source>
        <dbReference type="ARBA" id="ARBA00048336"/>
    </source>
</evidence>
<dbReference type="InterPro" id="IPR004843">
    <property type="entry name" value="Calcineurin-like_PHP"/>
</dbReference>
<dbReference type="Gene3D" id="3.60.21.10">
    <property type="match status" value="1"/>
</dbReference>
<evidence type="ECO:0000256" key="3">
    <source>
        <dbReference type="ARBA" id="ARBA00022801"/>
    </source>
</evidence>
<evidence type="ECO:0000313" key="11">
    <source>
        <dbReference type="Proteomes" id="UP001150062"/>
    </source>
</evidence>
<comment type="catalytic activity">
    <reaction evidence="7 8">
        <text>O-phospho-L-threonyl-[protein] + H2O = L-threonyl-[protein] + phosphate</text>
        <dbReference type="Rhea" id="RHEA:47004"/>
        <dbReference type="Rhea" id="RHEA-COMP:11060"/>
        <dbReference type="Rhea" id="RHEA-COMP:11605"/>
        <dbReference type="ChEBI" id="CHEBI:15377"/>
        <dbReference type="ChEBI" id="CHEBI:30013"/>
        <dbReference type="ChEBI" id="CHEBI:43474"/>
        <dbReference type="ChEBI" id="CHEBI:61977"/>
        <dbReference type="EC" id="3.1.3.16"/>
    </reaction>
</comment>
<keyword evidence="5" id="KW-0464">Manganese</keyword>
<evidence type="ECO:0000256" key="2">
    <source>
        <dbReference type="ARBA" id="ARBA00022723"/>
    </source>
</evidence>
<gene>
    <name evidence="10" type="ORF">M0813_29378</name>
</gene>
<keyword evidence="11" id="KW-1185">Reference proteome</keyword>
<comment type="similarity">
    <text evidence="8">Belongs to the PPP phosphatase family.</text>
</comment>
<evidence type="ECO:0000256" key="5">
    <source>
        <dbReference type="ARBA" id="ARBA00023211"/>
    </source>
</evidence>
<comment type="cofactor">
    <cofactor evidence="1">
        <name>Mn(2+)</name>
        <dbReference type="ChEBI" id="CHEBI:29035"/>
    </cofactor>
</comment>
<dbReference type="PRINTS" id="PR00114">
    <property type="entry name" value="STPHPHTASE"/>
</dbReference>
<name>A0ABQ8XP59_9EUKA</name>
<protein>
    <recommendedName>
        <fullName evidence="8">Serine/threonine-protein phosphatase</fullName>
        <ecNumber evidence="8">3.1.3.16</ecNumber>
    </recommendedName>
</protein>
<dbReference type="SMART" id="SM00156">
    <property type="entry name" value="PP2Ac"/>
    <property type="match status" value="1"/>
</dbReference>
<evidence type="ECO:0000256" key="6">
    <source>
        <dbReference type="ARBA" id="ARBA00047761"/>
    </source>
</evidence>
<organism evidence="10 11">
    <name type="scientific">Anaeramoeba flamelloides</name>
    <dbReference type="NCBI Taxonomy" id="1746091"/>
    <lineage>
        <taxon>Eukaryota</taxon>
        <taxon>Metamonada</taxon>
        <taxon>Anaeramoebidae</taxon>
        <taxon>Anaeramoeba</taxon>
    </lineage>
</organism>
<dbReference type="PROSITE" id="PS00125">
    <property type="entry name" value="SER_THR_PHOSPHATASE"/>
    <property type="match status" value="1"/>
</dbReference>
<sequence length="314" mass="36201">MLSNELDVGSIIKKLRNKTTNVHPLKLITEIQINTLVGLARNIFINQPILLELVTPINICGDIHSQFNDLVRYFDKYDEPPKTNYLFLGDFIDRGKQGLETILLLLCYKVKFPENFFMIRGNHEARSINRTYGFYMDCAKHYSENLWLRFSDCFNCLPLAALIDEKIFCVHGGLSPELTVIEQIKQIRRPTEIPESGILCDLLWSDPCENTSEWGPNDRGVSYTFGSKVVERFNERNEIDLIVRAHQVVQDGFKFFSNKKMVTVFSAPNYCDQFDNAGAMMIVEEDLTCSFFVIKSKNKSKDRNSLLLSNILRK</sequence>
<evidence type="ECO:0000256" key="1">
    <source>
        <dbReference type="ARBA" id="ARBA00001936"/>
    </source>
</evidence>
<proteinExistence type="inferred from homology"/>
<dbReference type="Pfam" id="PF00149">
    <property type="entry name" value="Metallophos"/>
    <property type="match status" value="1"/>
</dbReference>
<dbReference type="Pfam" id="PF16891">
    <property type="entry name" value="STPPase_N"/>
    <property type="match status" value="1"/>
</dbReference>
<dbReference type="PANTHER" id="PTHR11668">
    <property type="entry name" value="SERINE/THREONINE PROTEIN PHOSPHATASE"/>
    <property type="match status" value="1"/>
</dbReference>
<reference evidence="10" key="1">
    <citation type="submission" date="2022-08" db="EMBL/GenBank/DDBJ databases">
        <title>Novel sulfate-reducing endosymbionts in the free-living metamonad Anaeramoeba.</title>
        <authorList>
            <person name="Jerlstrom-Hultqvist J."/>
            <person name="Cepicka I."/>
            <person name="Gallot-Lavallee L."/>
            <person name="Salas-Leiva D."/>
            <person name="Curtis B.A."/>
            <person name="Zahonova K."/>
            <person name="Pipaliya S."/>
            <person name="Dacks J."/>
            <person name="Roger A.J."/>
        </authorList>
    </citation>
    <scope>NUCLEOTIDE SEQUENCE</scope>
    <source>
        <strain evidence="10">Schooner1</strain>
    </source>
</reference>
<comment type="caution">
    <text evidence="10">The sequence shown here is derived from an EMBL/GenBank/DDBJ whole genome shotgun (WGS) entry which is preliminary data.</text>
</comment>